<dbReference type="Proteomes" id="UP000007129">
    <property type="component" value="Unassembled WGS sequence"/>
</dbReference>
<dbReference type="EMBL" id="AHHD01000099">
    <property type="protein sequence ID" value="EKG20006.1"/>
    <property type="molecule type" value="Genomic_DNA"/>
</dbReference>
<feature type="region of interest" description="Disordered" evidence="1">
    <location>
        <begin position="84"/>
        <end position="153"/>
    </location>
</feature>
<evidence type="ECO:0000313" key="3">
    <source>
        <dbReference type="Proteomes" id="UP000007129"/>
    </source>
</evidence>
<dbReference type="InParanoid" id="K2RBW2"/>
<accession>K2RBW2</accession>
<name>K2RBW2_MACPH</name>
<gene>
    <name evidence="2" type="ORF">MPH_02637</name>
</gene>
<evidence type="ECO:0000313" key="2">
    <source>
        <dbReference type="EMBL" id="EKG20006.1"/>
    </source>
</evidence>
<evidence type="ECO:0000256" key="1">
    <source>
        <dbReference type="SAM" id="MobiDB-lite"/>
    </source>
</evidence>
<dbReference type="HOGENOM" id="CLU_1019663_0_0_1"/>
<sequence>MMGVRLCGGLQGQGKNARRKIAAGCTEEGGKTTAGVEGHGGFRRVLLYSNAAYTTAIYATRGSSWTARTAGVASVWPACGHNGAAAKRGQDGALPMSSLRQAERSRGQSCSKAQPPRASSADLGGSPMRLSGEPVTASGRRRSGARQVRYNPSARSTQELLVMSLHGPSMVKVPPLCGRATHNPPSLEQECLVCGMASCGETTRVSIAQRHVGTSERLGRGLLAPPGRGKETTGCSLVGNLPHGPGTGYPRFTVPRIRRQLPCTRPLIRPVAR</sequence>
<dbReference type="AlphaFoldDB" id="K2RBW2"/>
<proteinExistence type="predicted"/>
<comment type="caution">
    <text evidence="2">The sequence shown here is derived from an EMBL/GenBank/DDBJ whole genome shotgun (WGS) entry which is preliminary data.</text>
</comment>
<reference evidence="2 3" key="1">
    <citation type="journal article" date="2012" name="BMC Genomics">
        <title>Tools to kill: Genome of one of the most destructive plant pathogenic fungi Macrophomina phaseolina.</title>
        <authorList>
            <person name="Islam M.S."/>
            <person name="Haque M.S."/>
            <person name="Islam M.M."/>
            <person name="Emdad E.M."/>
            <person name="Halim A."/>
            <person name="Hossen Q.M.M."/>
            <person name="Hossain M.Z."/>
            <person name="Ahmed B."/>
            <person name="Rahim S."/>
            <person name="Rahman M.S."/>
            <person name="Alam M.M."/>
            <person name="Hou S."/>
            <person name="Wan X."/>
            <person name="Saito J.A."/>
            <person name="Alam M."/>
        </authorList>
    </citation>
    <scope>NUCLEOTIDE SEQUENCE [LARGE SCALE GENOMIC DNA]</scope>
    <source>
        <strain evidence="2 3">MS6</strain>
    </source>
</reference>
<organism evidence="2 3">
    <name type="scientific">Macrophomina phaseolina (strain MS6)</name>
    <name type="common">Charcoal rot fungus</name>
    <dbReference type="NCBI Taxonomy" id="1126212"/>
    <lineage>
        <taxon>Eukaryota</taxon>
        <taxon>Fungi</taxon>
        <taxon>Dikarya</taxon>
        <taxon>Ascomycota</taxon>
        <taxon>Pezizomycotina</taxon>
        <taxon>Dothideomycetes</taxon>
        <taxon>Dothideomycetes incertae sedis</taxon>
        <taxon>Botryosphaeriales</taxon>
        <taxon>Botryosphaeriaceae</taxon>
        <taxon>Macrophomina</taxon>
    </lineage>
</organism>
<dbReference type="VEuPathDB" id="FungiDB:MPH_02637"/>
<protein>
    <submittedName>
        <fullName evidence="2">Uncharacterized protein</fullName>
    </submittedName>
</protein>